<proteinExistence type="predicted"/>
<dbReference type="InterPro" id="IPR000719">
    <property type="entry name" value="Prot_kinase_dom"/>
</dbReference>
<dbReference type="InterPro" id="IPR001245">
    <property type="entry name" value="Ser-Thr/Tyr_kinase_cat_dom"/>
</dbReference>
<dbReference type="PROSITE" id="PS50011">
    <property type="entry name" value="PROTEIN_KINASE_DOM"/>
    <property type="match status" value="1"/>
</dbReference>
<evidence type="ECO:0000313" key="2">
    <source>
        <dbReference type="EMBL" id="RHZ48683.1"/>
    </source>
</evidence>
<dbReference type="OrthoDB" id="2436946at2759"/>
<dbReference type="Pfam" id="PF07714">
    <property type="entry name" value="PK_Tyr_Ser-Thr"/>
    <property type="match status" value="1"/>
</dbReference>
<accession>A0A397GI19</accession>
<dbReference type="GO" id="GO:0004672">
    <property type="term" value="F:protein kinase activity"/>
    <property type="evidence" value="ECO:0007669"/>
    <property type="project" value="InterPro"/>
</dbReference>
<feature type="domain" description="Protein kinase" evidence="1">
    <location>
        <begin position="1"/>
        <end position="98"/>
    </location>
</feature>
<dbReference type="EMBL" id="PQFF01000462">
    <property type="protein sequence ID" value="RHZ48683.1"/>
    <property type="molecule type" value="Genomic_DNA"/>
</dbReference>
<evidence type="ECO:0000313" key="3">
    <source>
        <dbReference type="Proteomes" id="UP000266861"/>
    </source>
</evidence>
<dbReference type="InterPro" id="IPR011009">
    <property type="entry name" value="Kinase-like_dom_sf"/>
</dbReference>
<dbReference type="GO" id="GO:0005524">
    <property type="term" value="F:ATP binding"/>
    <property type="evidence" value="ECO:0007669"/>
    <property type="project" value="InterPro"/>
</dbReference>
<dbReference type="Proteomes" id="UP000266861">
    <property type="component" value="Unassembled WGS sequence"/>
</dbReference>
<dbReference type="AlphaFoldDB" id="A0A397GI19"/>
<protein>
    <recommendedName>
        <fullName evidence="1">Protein kinase domain-containing protein</fullName>
    </recommendedName>
</protein>
<dbReference type="SUPFAM" id="SSF56112">
    <property type="entry name" value="Protein kinase-like (PK-like)"/>
    <property type="match status" value="1"/>
</dbReference>
<keyword evidence="3" id="KW-1185">Reference proteome</keyword>
<reference evidence="2 3" key="1">
    <citation type="submission" date="2018-08" db="EMBL/GenBank/DDBJ databases">
        <title>Genome and evolution of the arbuscular mycorrhizal fungus Diversispora epigaea (formerly Glomus versiforme) and its bacterial endosymbionts.</title>
        <authorList>
            <person name="Sun X."/>
            <person name="Fei Z."/>
            <person name="Harrison M."/>
        </authorList>
    </citation>
    <scope>NUCLEOTIDE SEQUENCE [LARGE SCALE GENOMIC DNA]</scope>
    <source>
        <strain evidence="2 3">IT104</strain>
    </source>
</reference>
<sequence>MWVALKSVEKREESVKEFLEEIKAMHQCRKVNLGSLDCYDVTRHPDTKKYLMVIRFVEFGDLRNYLSNFATNSWKDLLNRLWSLTIDLRSLHRSGLVH</sequence>
<evidence type="ECO:0000259" key="1">
    <source>
        <dbReference type="PROSITE" id="PS50011"/>
    </source>
</evidence>
<dbReference type="STRING" id="1348612.A0A397GI19"/>
<dbReference type="Gene3D" id="1.10.510.10">
    <property type="entry name" value="Transferase(Phosphotransferase) domain 1"/>
    <property type="match status" value="1"/>
</dbReference>
<organism evidence="2 3">
    <name type="scientific">Diversispora epigaea</name>
    <dbReference type="NCBI Taxonomy" id="1348612"/>
    <lineage>
        <taxon>Eukaryota</taxon>
        <taxon>Fungi</taxon>
        <taxon>Fungi incertae sedis</taxon>
        <taxon>Mucoromycota</taxon>
        <taxon>Glomeromycotina</taxon>
        <taxon>Glomeromycetes</taxon>
        <taxon>Diversisporales</taxon>
        <taxon>Diversisporaceae</taxon>
        <taxon>Diversispora</taxon>
    </lineage>
</organism>
<name>A0A397GI19_9GLOM</name>
<gene>
    <name evidence="2" type="ORF">Glove_543g63</name>
</gene>
<comment type="caution">
    <text evidence="2">The sequence shown here is derived from an EMBL/GenBank/DDBJ whole genome shotgun (WGS) entry which is preliminary data.</text>
</comment>